<protein>
    <submittedName>
        <fullName evidence="2">Uncharacterized protein</fullName>
    </submittedName>
</protein>
<dbReference type="Proteomes" id="UP001381693">
    <property type="component" value="Unassembled WGS sequence"/>
</dbReference>
<sequence length="212" mass="23194">MPDALLRARVSRPTPQDEIPSADVVTHPSTIITINNISSEEDYSRHSADRALQDLRTISCTDLSYISLLEAITSGFLPTGTSYLLPSFHTGQYETASMQIGNLSCTANGSWFLLPFDAAPSLACMTATEVWKLRSVGQDIQFSGLASIISNFKKTVSACKPCQMLQPSQQQEHLMCNYKPTRPFKIFSVSQGNPSSSMLTDSRGGQLLSHVK</sequence>
<gene>
    <name evidence="2" type="ORF">SK128_007861</name>
</gene>
<feature type="region of interest" description="Disordered" evidence="1">
    <location>
        <begin position="1"/>
        <end position="20"/>
    </location>
</feature>
<dbReference type="AlphaFoldDB" id="A0AAN8XPY6"/>
<reference evidence="2 3" key="1">
    <citation type="submission" date="2023-11" db="EMBL/GenBank/DDBJ databases">
        <title>Halocaridina rubra genome assembly.</title>
        <authorList>
            <person name="Smith C."/>
        </authorList>
    </citation>
    <scope>NUCLEOTIDE SEQUENCE [LARGE SCALE GENOMIC DNA]</scope>
    <source>
        <strain evidence="2">EP-1</strain>
        <tissue evidence="2">Whole</tissue>
    </source>
</reference>
<evidence type="ECO:0000313" key="2">
    <source>
        <dbReference type="EMBL" id="KAK7083534.1"/>
    </source>
</evidence>
<proteinExistence type="predicted"/>
<organism evidence="2 3">
    <name type="scientific">Halocaridina rubra</name>
    <name type="common">Hawaiian red shrimp</name>
    <dbReference type="NCBI Taxonomy" id="373956"/>
    <lineage>
        <taxon>Eukaryota</taxon>
        <taxon>Metazoa</taxon>
        <taxon>Ecdysozoa</taxon>
        <taxon>Arthropoda</taxon>
        <taxon>Crustacea</taxon>
        <taxon>Multicrustacea</taxon>
        <taxon>Malacostraca</taxon>
        <taxon>Eumalacostraca</taxon>
        <taxon>Eucarida</taxon>
        <taxon>Decapoda</taxon>
        <taxon>Pleocyemata</taxon>
        <taxon>Caridea</taxon>
        <taxon>Atyoidea</taxon>
        <taxon>Atyidae</taxon>
        <taxon>Halocaridina</taxon>
    </lineage>
</organism>
<keyword evidence="3" id="KW-1185">Reference proteome</keyword>
<evidence type="ECO:0000313" key="3">
    <source>
        <dbReference type="Proteomes" id="UP001381693"/>
    </source>
</evidence>
<feature type="region of interest" description="Disordered" evidence="1">
    <location>
        <begin position="192"/>
        <end position="212"/>
    </location>
</feature>
<accession>A0AAN8XPY6</accession>
<evidence type="ECO:0000256" key="1">
    <source>
        <dbReference type="SAM" id="MobiDB-lite"/>
    </source>
</evidence>
<name>A0AAN8XPY6_HALRR</name>
<feature type="non-terminal residue" evidence="2">
    <location>
        <position position="212"/>
    </location>
</feature>
<dbReference type="EMBL" id="JAXCGZ010002850">
    <property type="protein sequence ID" value="KAK7083534.1"/>
    <property type="molecule type" value="Genomic_DNA"/>
</dbReference>
<comment type="caution">
    <text evidence="2">The sequence shown here is derived from an EMBL/GenBank/DDBJ whole genome shotgun (WGS) entry which is preliminary data.</text>
</comment>